<reference evidence="2" key="1">
    <citation type="submission" date="2016-10" db="EMBL/GenBank/DDBJ databases">
        <authorList>
            <person name="Varghese N."/>
            <person name="Submissions S."/>
        </authorList>
    </citation>
    <scope>NUCLEOTIDE SEQUENCE [LARGE SCALE GENOMIC DNA]</scope>
    <source>
        <strain evidence="2">DSM 13327</strain>
    </source>
</reference>
<dbReference type="EMBL" id="FOTS01000042">
    <property type="protein sequence ID" value="SFM11717.1"/>
    <property type="molecule type" value="Genomic_DNA"/>
</dbReference>
<dbReference type="STRING" id="1123291.SAMN04490355_104228"/>
<name>A0A1I4N8U8_9FIRM</name>
<accession>A0A1I4N8U8</accession>
<proteinExistence type="predicted"/>
<evidence type="ECO:0000313" key="1">
    <source>
        <dbReference type="EMBL" id="SFM11717.1"/>
    </source>
</evidence>
<organism evidence="1 2">
    <name type="scientific">Pelosinus propionicus DSM 13327</name>
    <dbReference type="NCBI Taxonomy" id="1123291"/>
    <lineage>
        <taxon>Bacteria</taxon>
        <taxon>Bacillati</taxon>
        <taxon>Bacillota</taxon>
        <taxon>Negativicutes</taxon>
        <taxon>Selenomonadales</taxon>
        <taxon>Sporomusaceae</taxon>
        <taxon>Pelosinus</taxon>
    </lineage>
</organism>
<dbReference type="RefSeq" id="WP_175490626.1">
    <property type="nucleotide sequence ID" value="NZ_FOTS01000042.1"/>
</dbReference>
<dbReference type="AlphaFoldDB" id="A0A1I4N8U8"/>
<protein>
    <submittedName>
        <fullName evidence="1">Uncharacterized protein</fullName>
    </submittedName>
</protein>
<gene>
    <name evidence="1" type="ORF">SAMN04490355_104228</name>
</gene>
<sequence length="49" mass="6120">MPVKFREYPIIRGKDAKRFIKRREKTDRHIEFRKSKFLEKMIITINVKK</sequence>
<dbReference type="Proteomes" id="UP000199520">
    <property type="component" value="Unassembled WGS sequence"/>
</dbReference>
<evidence type="ECO:0000313" key="2">
    <source>
        <dbReference type="Proteomes" id="UP000199520"/>
    </source>
</evidence>
<keyword evidence="2" id="KW-1185">Reference proteome</keyword>